<reference evidence="5" key="1">
    <citation type="submission" date="2025-08" db="UniProtKB">
        <authorList>
            <consortium name="RefSeq"/>
        </authorList>
    </citation>
    <scope>IDENTIFICATION</scope>
    <source>
        <tissue evidence="5">Whole larvae</tissue>
    </source>
</reference>
<name>A0ABM3M9B3_GALME</name>
<organism evidence="4 5">
    <name type="scientific">Galleria mellonella</name>
    <name type="common">Greater wax moth</name>
    <dbReference type="NCBI Taxonomy" id="7137"/>
    <lineage>
        <taxon>Eukaryota</taxon>
        <taxon>Metazoa</taxon>
        <taxon>Ecdysozoa</taxon>
        <taxon>Arthropoda</taxon>
        <taxon>Hexapoda</taxon>
        <taxon>Insecta</taxon>
        <taxon>Pterygota</taxon>
        <taxon>Neoptera</taxon>
        <taxon>Endopterygota</taxon>
        <taxon>Lepidoptera</taxon>
        <taxon>Glossata</taxon>
        <taxon>Ditrysia</taxon>
        <taxon>Pyraloidea</taxon>
        <taxon>Pyralidae</taxon>
        <taxon>Galleriinae</taxon>
        <taxon>Galleria</taxon>
    </lineage>
</organism>
<evidence type="ECO:0000256" key="1">
    <source>
        <dbReference type="ARBA" id="ARBA00010790"/>
    </source>
</evidence>
<dbReference type="PROSITE" id="PS00624">
    <property type="entry name" value="GMC_OXRED_2"/>
    <property type="match status" value="1"/>
</dbReference>
<dbReference type="InterPro" id="IPR036188">
    <property type="entry name" value="FAD/NAD-bd_sf"/>
</dbReference>
<keyword evidence="2" id="KW-0812">Transmembrane</keyword>
<dbReference type="Pfam" id="PF05199">
    <property type="entry name" value="GMC_oxred_C"/>
    <property type="match status" value="1"/>
</dbReference>
<evidence type="ECO:0000313" key="5">
    <source>
        <dbReference type="RefSeq" id="XP_052748024.1"/>
    </source>
</evidence>
<accession>A0ABM3M9B3</accession>
<keyword evidence="4" id="KW-1185">Reference proteome</keyword>
<dbReference type="InterPro" id="IPR012132">
    <property type="entry name" value="GMC_OxRdtase"/>
</dbReference>
<protein>
    <submittedName>
        <fullName evidence="5">Neither inactivation nor afterpotential protein G isoform X1</fullName>
    </submittedName>
</protein>
<dbReference type="Pfam" id="PF00732">
    <property type="entry name" value="GMC_oxred_N"/>
    <property type="match status" value="1"/>
</dbReference>
<proteinExistence type="inferred from homology"/>
<feature type="transmembrane region" description="Helical" evidence="2">
    <location>
        <begin position="6"/>
        <end position="26"/>
    </location>
</feature>
<evidence type="ECO:0000256" key="2">
    <source>
        <dbReference type="SAM" id="Phobius"/>
    </source>
</evidence>
<dbReference type="InterPro" id="IPR000172">
    <property type="entry name" value="GMC_OxRdtase_N"/>
</dbReference>
<evidence type="ECO:0000313" key="4">
    <source>
        <dbReference type="Proteomes" id="UP001652740"/>
    </source>
</evidence>
<dbReference type="RefSeq" id="XP_052748024.1">
    <property type="nucleotide sequence ID" value="XM_052892064.1"/>
</dbReference>
<dbReference type="Proteomes" id="UP001652740">
    <property type="component" value="Unplaced"/>
</dbReference>
<comment type="similarity">
    <text evidence="1">Belongs to the GMC oxidoreductase family.</text>
</comment>
<dbReference type="PANTHER" id="PTHR11552:SF188">
    <property type="entry name" value="NEITHER INACTIVATION NOR AFTERPOTENTIAL PROTEIN G"/>
    <property type="match status" value="1"/>
</dbReference>
<dbReference type="Gene3D" id="3.50.50.60">
    <property type="entry name" value="FAD/NAD(P)-binding domain"/>
    <property type="match status" value="2"/>
</dbReference>
<keyword evidence="2" id="KW-1133">Transmembrane helix</keyword>
<dbReference type="GeneID" id="113510857"/>
<dbReference type="PANTHER" id="PTHR11552">
    <property type="entry name" value="GLUCOSE-METHANOL-CHOLINE GMC OXIDOREDUCTASE"/>
    <property type="match status" value="1"/>
</dbReference>
<gene>
    <name evidence="5" type="primary">LOC113510857</name>
</gene>
<feature type="domain" description="Glucose-methanol-choline oxidoreductase N-terminal" evidence="3">
    <location>
        <begin position="290"/>
        <end position="304"/>
    </location>
</feature>
<sequence length="623" mass="70566">MALYSYIFGVFIAVLSYIVYQKYINIYTSVIVKPQKRYDYIIVGAGTAGCVLASRLSEDPTVTVLLLEAGDHMSYFTQIPLTPTAAQQGPNDWSVRTVPQKYSSFGLWRQSQIIPRGKGLGGSGQINFLLHGFGLPEDYDRWSRLGFKGWTLEDLKPYFIKAFGTVRSEFDSEHCSLDGVCPGNEAPIKLKLIDDHTELMKTFRDAAMELKNKYTIFRKATATVKDGVRHLAYDAYLKPALNRNNLHVMINTQAVSIRFENRTASSVYILQNHRHLNNIFINKEVILSGGAIKTPQLLMLSGIGPSDTIHRLRIKLVAENERVGRNLHDHMNMPVYVSIKKPISTTLSKVFSFNTIWNYFWNKRGILSFPPVAGVEYQNASALMLFSMGTASEKLLRDLSNYKHKVFRDTFPFHNDTRKEGFMFLATCVQPRSRGTVSVTDASTTVPPAVDPNYLHQHYDVKCMIKAMRRIEQMVSTKAFKEIEARVHWPRVERCLTFWNYSKQDQLGSILRRKRRFKITSEKSNHQASLTTRELKTKEINTLSPPDQYLECIIREVAVTGHHVAGTCAGGAVVDEQLRVKSVKGVRVMDASILPSPISLYPNSVLIAMAERAVDLIQNTNTH</sequence>
<dbReference type="InterPro" id="IPR007867">
    <property type="entry name" value="GMC_OxRtase_C"/>
</dbReference>
<dbReference type="Gene3D" id="3.30.560.10">
    <property type="entry name" value="Glucose Oxidase, domain 3"/>
    <property type="match status" value="1"/>
</dbReference>
<dbReference type="PIRSF" id="PIRSF000137">
    <property type="entry name" value="Alcohol_oxidase"/>
    <property type="match status" value="1"/>
</dbReference>
<keyword evidence="2" id="KW-0472">Membrane</keyword>
<evidence type="ECO:0000259" key="3">
    <source>
        <dbReference type="PROSITE" id="PS00624"/>
    </source>
</evidence>
<dbReference type="SUPFAM" id="SSF54373">
    <property type="entry name" value="FAD-linked reductases, C-terminal domain"/>
    <property type="match status" value="1"/>
</dbReference>
<dbReference type="SUPFAM" id="SSF51905">
    <property type="entry name" value="FAD/NAD(P)-binding domain"/>
    <property type="match status" value="1"/>
</dbReference>